<evidence type="ECO:0000313" key="5">
    <source>
        <dbReference type="Proteomes" id="UP001157915"/>
    </source>
</evidence>
<protein>
    <submittedName>
        <fullName evidence="4">Opacity protein</fullName>
    </submittedName>
</protein>
<proteinExistence type="predicted"/>
<evidence type="ECO:0000256" key="2">
    <source>
        <dbReference type="SAM" id="SignalP"/>
    </source>
</evidence>
<gene>
    <name evidence="4" type="ORF">SAMN06265367_103125</name>
</gene>
<organism evidence="4 5">
    <name type="scientific">Algoriphagus winogradskyi</name>
    <dbReference type="NCBI Taxonomy" id="237017"/>
    <lineage>
        <taxon>Bacteria</taxon>
        <taxon>Pseudomonadati</taxon>
        <taxon>Bacteroidota</taxon>
        <taxon>Cytophagia</taxon>
        <taxon>Cytophagales</taxon>
        <taxon>Cyclobacteriaceae</taxon>
        <taxon>Algoriphagus</taxon>
    </lineage>
</organism>
<evidence type="ECO:0000313" key="4">
    <source>
        <dbReference type="EMBL" id="SMP20452.1"/>
    </source>
</evidence>
<dbReference type="SUPFAM" id="SSF56925">
    <property type="entry name" value="OMPA-like"/>
    <property type="match status" value="1"/>
</dbReference>
<accession>A0ABY1NWN7</accession>
<feature type="chain" id="PRO_5046760227" evidence="2">
    <location>
        <begin position="21"/>
        <end position="221"/>
    </location>
</feature>
<comment type="caution">
    <text evidence="4">The sequence shown here is derived from an EMBL/GenBank/DDBJ whole genome shotgun (WGS) entry which is preliminary data.</text>
</comment>
<keyword evidence="5" id="KW-1185">Reference proteome</keyword>
<feature type="domain" description="Outer membrane protein beta-barrel" evidence="3">
    <location>
        <begin position="7"/>
        <end position="177"/>
    </location>
</feature>
<dbReference type="InterPro" id="IPR027385">
    <property type="entry name" value="Beta-barrel_OMP"/>
</dbReference>
<dbReference type="Gene3D" id="2.40.160.20">
    <property type="match status" value="1"/>
</dbReference>
<keyword evidence="1 2" id="KW-0732">Signal</keyword>
<sequence length="221" mass="24137">MKKVFTTLFLLTAITAISYAQELRINTYAGYVFKDNVDSYYSSSSYFNGQIQDGLRWGAGIEYHIPNKGAIELQYLRQDTNAPTIYQDGGIFGGQIQNTDFDMAINWIMLNGTRYFKVNEIVEPFAGAGFGLGIFNVSNPDNGNENSATKFAWNIRGGSNFWLAENIAIRVQASLFSATQAIGGGLYFGTGGVGGGLSSYSSLYQFGLEGGLVFRIPQPAK</sequence>
<dbReference type="Proteomes" id="UP001157915">
    <property type="component" value="Unassembled WGS sequence"/>
</dbReference>
<dbReference type="Pfam" id="PF13505">
    <property type="entry name" value="OMP_b-brl"/>
    <property type="match status" value="1"/>
</dbReference>
<dbReference type="RefSeq" id="WP_283412657.1">
    <property type="nucleotide sequence ID" value="NZ_FXUA01000003.1"/>
</dbReference>
<evidence type="ECO:0000259" key="3">
    <source>
        <dbReference type="Pfam" id="PF13505"/>
    </source>
</evidence>
<evidence type="ECO:0000256" key="1">
    <source>
        <dbReference type="ARBA" id="ARBA00022729"/>
    </source>
</evidence>
<dbReference type="EMBL" id="FXUA01000003">
    <property type="protein sequence ID" value="SMP20452.1"/>
    <property type="molecule type" value="Genomic_DNA"/>
</dbReference>
<reference evidence="4 5" key="1">
    <citation type="submission" date="2017-05" db="EMBL/GenBank/DDBJ databases">
        <authorList>
            <person name="Varghese N."/>
            <person name="Submissions S."/>
        </authorList>
    </citation>
    <scope>NUCLEOTIDE SEQUENCE [LARGE SCALE GENOMIC DNA]</scope>
    <source>
        <strain evidence="4 5">DSM 15360</strain>
    </source>
</reference>
<feature type="signal peptide" evidence="2">
    <location>
        <begin position="1"/>
        <end position="20"/>
    </location>
</feature>
<name>A0ABY1NWN7_9BACT</name>
<dbReference type="InterPro" id="IPR011250">
    <property type="entry name" value="OMP/PagP_B-barrel"/>
</dbReference>